<dbReference type="InterPro" id="IPR043137">
    <property type="entry name" value="GGT_ssub_C"/>
</dbReference>
<keyword evidence="7" id="KW-0378">Hydrolase</keyword>
<feature type="binding site" evidence="6">
    <location>
        <begin position="445"/>
        <end position="446"/>
    </location>
    <ligand>
        <name>L-glutamate</name>
        <dbReference type="ChEBI" id="CHEBI:29985"/>
    </ligand>
</feature>
<dbReference type="EC" id="3.4.19.13" evidence="7"/>
<dbReference type="PRINTS" id="PR01210">
    <property type="entry name" value="GGTRANSPTASE"/>
</dbReference>
<dbReference type="Proteomes" id="UP000281170">
    <property type="component" value="Plasmid 28"/>
</dbReference>
<keyword evidence="7" id="KW-0317">Glutathione biosynthesis</keyword>
<dbReference type="KEGG" id="ladl:NCTC12735_01914"/>
<geneLocation type="plasmid" evidence="10 12">
    <name>28</name>
</geneLocation>
<keyword evidence="3 7" id="KW-0012">Acyltransferase</keyword>
<protein>
    <recommendedName>
        <fullName evidence="7">Glutathione hydrolase proenzyme</fullName>
        <ecNumber evidence="7">2.3.2.2</ecNumber>
        <ecNumber evidence="7">3.4.19.13</ecNumber>
    </recommendedName>
    <component>
        <recommendedName>
            <fullName evidence="7">Glutathione hydrolase large chain</fullName>
        </recommendedName>
    </component>
    <component>
        <recommendedName>
            <fullName evidence="7">Glutathione hydrolase small chain</fullName>
        </recommendedName>
    </component>
</protein>
<comment type="similarity">
    <text evidence="7">Belongs to the gamma-glutamyltransferase family.</text>
</comment>
<evidence type="ECO:0000256" key="7">
    <source>
        <dbReference type="RuleBase" id="RU368036"/>
    </source>
</evidence>
<evidence type="ECO:0000313" key="12">
    <source>
        <dbReference type="Proteomes" id="UP000281170"/>
    </source>
</evidence>
<dbReference type="UniPathway" id="UPA00204"/>
<feature type="signal peptide" evidence="8">
    <location>
        <begin position="1"/>
        <end position="22"/>
    </location>
</feature>
<dbReference type="EMBL" id="LNKA01000001">
    <property type="protein sequence ID" value="KTC66447.1"/>
    <property type="molecule type" value="Genomic_DNA"/>
</dbReference>
<dbReference type="RefSeq" id="WP_058462118.1">
    <property type="nucleotide sequence ID" value="NZ_CAAAHS010000002.1"/>
</dbReference>
<dbReference type="AlphaFoldDB" id="A0A0W0R5T7"/>
<feature type="binding site" evidence="6">
    <location>
        <begin position="392"/>
        <end position="394"/>
    </location>
    <ligand>
        <name>L-glutamate</name>
        <dbReference type="ChEBI" id="CHEBI:29985"/>
    </ligand>
</feature>
<comment type="catalytic activity">
    <reaction evidence="4 7">
        <text>an N-terminal (5-L-glutamyl)-[peptide] + an alpha-amino acid = 5-L-glutamyl amino acid + an N-terminal L-alpha-aminoacyl-[peptide]</text>
        <dbReference type="Rhea" id="RHEA:23904"/>
        <dbReference type="Rhea" id="RHEA-COMP:9780"/>
        <dbReference type="Rhea" id="RHEA-COMP:9795"/>
        <dbReference type="ChEBI" id="CHEBI:77644"/>
        <dbReference type="ChEBI" id="CHEBI:78597"/>
        <dbReference type="ChEBI" id="CHEBI:78599"/>
        <dbReference type="ChEBI" id="CHEBI:78608"/>
        <dbReference type="EC" id="2.3.2.2"/>
    </reaction>
</comment>
<dbReference type="OrthoDB" id="5297205at2"/>
<dbReference type="GO" id="GO:0006750">
    <property type="term" value="P:glutathione biosynthetic process"/>
    <property type="evidence" value="ECO:0007669"/>
    <property type="project" value="UniProtKB-KW"/>
</dbReference>
<dbReference type="Pfam" id="PF01019">
    <property type="entry name" value="G_glu_transpept"/>
    <property type="match status" value="1"/>
</dbReference>
<dbReference type="PATRIC" id="fig|45056.6.peg.1144"/>
<feature type="binding site" evidence="6">
    <location>
        <position position="466"/>
    </location>
    <ligand>
        <name>L-glutamate</name>
        <dbReference type="ChEBI" id="CHEBI:29985"/>
    </ligand>
</feature>
<evidence type="ECO:0000313" key="11">
    <source>
        <dbReference type="Proteomes" id="UP000054859"/>
    </source>
</evidence>
<dbReference type="Proteomes" id="UP000054859">
    <property type="component" value="Unassembled WGS sequence"/>
</dbReference>
<dbReference type="NCBIfam" id="TIGR00066">
    <property type="entry name" value="g_glut_trans"/>
    <property type="match status" value="1"/>
</dbReference>
<reference evidence="9 11" key="1">
    <citation type="submission" date="2015-11" db="EMBL/GenBank/DDBJ databases">
        <title>Identification of large and diverse effector repertoires of 38 Legionella species.</title>
        <authorList>
            <person name="Burstein D."/>
            <person name="Amaro F."/>
            <person name="Zusman T."/>
            <person name="Lifshitz Z."/>
            <person name="Cohen O."/>
            <person name="Gilbert J.A."/>
            <person name="Pupko T."/>
            <person name="Shuman H.A."/>
            <person name="Segal G."/>
        </authorList>
    </citation>
    <scope>NUCLEOTIDE SEQUENCE [LARGE SCALE GENOMIC DNA]</scope>
    <source>
        <strain evidence="9 11">1762-AUS-E</strain>
    </source>
</reference>
<dbReference type="Gene3D" id="3.60.20.40">
    <property type="match status" value="1"/>
</dbReference>
<dbReference type="EMBL" id="LR134437">
    <property type="protein sequence ID" value="VEH86265.1"/>
    <property type="molecule type" value="Genomic_DNA"/>
</dbReference>
<keyword evidence="7 10" id="KW-0808">Transferase</keyword>
<keyword evidence="8" id="KW-0732">Signal</keyword>
<evidence type="ECO:0000256" key="6">
    <source>
        <dbReference type="PIRSR" id="PIRSR600101-2"/>
    </source>
</evidence>
<dbReference type="EC" id="2.3.2.2" evidence="7"/>
<sequence length="575" mass="62814">MWKKNGLLILPFFIFYSISCSAQGKAPLLPPGYAVASAHPLATYAGLEVLAKGGNAFDAAVAVSAALAVVEPYHSGLGGGGFWLLYNATKGEYSFVDGREVAPKAATKDMFLGPNGEPIAKLSLNGALAAAIPGEPAALVYIAKKYGRLSLEQSLAPAIRLAEKGFVVDPQLYYFFTMNDRLQQLQKFSASRKTFLKDNKLYQIGDLLIQKDLANTLRKIAKEGHSGFYQGEIAEKLVSAVRKEGGIWTLEDLSGYHIKERQPLVAQFRNMKIITAPLPSAGGIALVTMLNILSAYPLDSMNKVQWIHYVAEGMRLAYWQRGELGDPDFIKVNTEEFLKSENIEKLRHFINPEQATPSSNLLQKIPVEEDSINTTHFSIIDTEGNRVAATLSINFIFGSSLVAEGTGVILNDEMDDFASKPAVKNVFGILGSEKNSIAPGKRPLSSMTPTFLEMPNRIAIVGTPGGSRIPTMVLLASLAFNEAYGAISMVSTMRFHHQYMPDGLVFEPDTFSIATQEKLRNMGYHLIPLSNYYGDMQAITWDQNTNLITASSDPRHIGMASVVLKQNKGGYGVNQ</sequence>
<organism evidence="9 11">
    <name type="scientific">Legionella adelaidensis</name>
    <dbReference type="NCBI Taxonomy" id="45056"/>
    <lineage>
        <taxon>Bacteria</taxon>
        <taxon>Pseudomonadati</taxon>
        <taxon>Pseudomonadota</taxon>
        <taxon>Gammaproteobacteria</taxon>
        <taxon>Legionellales</taxon>
        <taxon>Legionellaceae</taxon>
        <taxon>Legionella</taxon>
    </lineage>
</organism>
<dbReference type="PANTHER" id="PTHR43199">
    <property type="entry name" value="GLUTATHIONE HYDROLASE"/>
    <property type="match status" value="1"/>
</dbReference>
<evidence type="ECO:0000313" key="10">
    <source>
        <dbReference type="EMBL" id="VEH86265.1"/>
    </source>
</evidence>
<comment type="subunit">
    <text evidence="7">This enzyme consists of two polypeptide chains, which are synthesized in precursor form from a single polypeptide.</text>
</comment>
<comment type="pathway">
    <text evidence="7">Sulfur metabolism; glutathione metabolism.</text>
</comment>
<dbReference type="GO" id="GO:0006751">
    <property type="term" value="P:glutathione catabolic process"/>
    <property type="evidence" value="ECO:0007669"/>
    <property type="project" value="UniProtKB-UniRule"/>
</dbReference>
<accession>A0A0W0R5T7</accession>
<evidence type="ECO:0000313" key="9">
    <source>
        <dbReference type="EMBL" id="KTC66447.1"/>
    </source>
</evidence>
<feature type="binding site" evidence="6">
    <location>
        <position position="416"/>
    </location>
    <ligand>
        <name>L-glutamate</name>
        <dbReference type="ChEBI" id="CHEBI:29985"/>
    </ligand>
</feature>
<dbReference type="InterPro" id="IPR051792">
    <property type="entry name" value="GGT_bact"/>
</dbReference>
<evidence type="ECO:0000256" key="1">
    <source>
        <dbReference type="ARBA" id="ARBA00001049"/>
    </source>
</evidence>
<dbReference type="InterPro" id="IPR029055">
    <property type="entry name" value="Ntn_hydrolases_N"/>
</dbReference>
<keyword evidence="10" id="KW-0614">Plasmid</keyword>
<keyword evidence="7" id="KW-0865">Zymogen</keyword>
<feature type="chain" id="PRO_5033244472" description="Glutathione hydrolase proenzyme" evidence="8">
    <location>
        <begin position="23"/>
        <end position="575"/>
    </location>
</feature>
<evidence type="ECO:0000256" key="4">
    <source>
        <dbReference type="ARBA" id="ARBA00047417"/>
    </source>
</evidence>
<keyword evidence="11" id="KW-1185">Reference proteome</keyword>
<dbReference type="PANTHER" id="PTHR43199:SF6">
    <property type="entry name" value="GLUTATHIONE HYDROLASE PROENZYME"/>
    <property type="match status" value="1"/>
</dbReference>
<name>A0A0W0R5T7_9GAMM</name>
<feature type="binding site" evidence="6">
    <location>
        <position position="99"/>
    </location>
    <ligand>
        <name>L-glutamate</name>
        <dbReference type="ChEBI" id="CHEBI:29985"/>
    </ligand>
</feature>
<dbReference type="SUPFAM" id="SSF56235">
    <property type="entry name" value="N-terminal nucleophile aminohydrolases (Ntn hydrolases)"/>
    <property type="match status" value="1"/>
</dbReference>
<evidence type="ECO:0000256" key="2">
    <source>
        <dbReference type="ARBA" id="ARBA00001089"/>
    </source>
</evidence>
<comment type="catalytic activity">
    <reaction evidence="1 7">
        <text>an S-substituted glutathione + H2O = an S-substituted L-cysteinylglycine + L-glutamate</text>
        <dbReference type="Rhea" id="RHEA:59468"/>
        <dbReference type="ChEBI" id="CHEBI:15377"/>
        <dbReference type="ChEBI" id="CHEBI:29985"/>
        <dbReference type="ChEBI" id="CHEBI:90779"/>
        <dbReference type="ChEBI" id="CHEBI:143103"/>
        <dbReference type="EC" id="3.4.19.13"/>
    </reaction>
</comment>
<dbReference type="STRING" id="45056.Lade_1105"/>
<dbReference type="InterPro" id="IPR043138">
    <property type="entry name" value="GGT_lsub"/>
</dbReference>
<reference evidence="10 12" key="2">
    <citation type="submission" date="2018-12" db="EMBL/GenBank/DDBJ databases">
        <authorList>
            <consortium name="Pathogen Informatics"/>
        </authorList>
    </citation>
    <scope>NUCLEOTIDE SEQUENCE [LARGE SCALE GENOMIC DNA]</scope>
    <source>
        <strain evidence="10 12">NCTC12735</strain>
        <plasmid evidence="12">28</plasmid>
    </source>
</reference>
<evidence type="ECO:0000256" key="5">
    <source>
        <dbReference type="PIRSR" id="PIRSR600101-1"/>
    </source>
</evidence>
<gene>
    <name evidence="10" type="primary">ggt</name>
    <name evidence="9" type="ORF">Lade_1105</name>
    <name evidence="10" type="ORF">NCTC12735_01914</name>
</gene>
<proteinExistence type="inferred from homology"/>
<evidence type="ECO:0000256" key="3">
    <source>
        <dbReference type="ARBA" id="ARBA00023315"/>
    </source>
</evidence>
<dbReference type="GO" id="GO:0103068">
    <property type="term" value="F:leukotriene C4 gamma-glutamyl transferase activity"/>
    <property type="evidence" value="ECO:0007669"/>
    <property type="project" value="UniProtKB-EC"/>
</dbReference>
<comment type="PTM">
    <text evidence="7">Cleaved by autocatalysis into a large and a small subunit.</text>
</comment>
<evidence type="ECO:0000256" key="8">
    <source>
        <dbReference type="SAM" id="SignalP"/>
    </source>
</evidence>
<comment type="catalytic activity">
    <reaction evidence="2 7">
        <text>glutathione + H2O = L-cysteinylglycine + L-glutamate</text>
        <dbReference type="Rhea" id="RHEA:28807"/>
        <dbReference type="ChEBI" id="CHEBI:15377"/>
        <dbReference type="ChEBI" id="CHEBI:29985"/>
        <dbReference type="ChEBI" id="CHEBI:57925"/>
        <dbReference type="ChEBI" id="CHEBI:61694"/>
        <dbReference type="EC" id="3.4.19.13"/>
    </reaction>
</comment>
<dbReference type="Gene3D" id="1.10.246.130">
    <property type="match status" value="1"/>
</dbReference>
<dbReference type="GO" id="GO:0036374">
    <property type="term" value="F:glutathione hydrolase activity"/>
    <property type="evidence" value="ECO:0007669"/>
    <property type="project" value="UniProtKB-UniRule"/>
</dbReference>
<feature type="active site" description="Nucleophile" evidence="5">
    <location>
        <position position="374"/>
    </location>
</feature>
<dbReference type="InterPro" id="IPR000101">
    <property type="entry name" value="GGT_peptidase"/>
</dbReference>